<dbReference type="Gene3D" id="3.50.50.60">
    <property type="entry name" value="FAD/NAD(P)-binding domain"/>
    <property type="match status" value="1"/>
</dbReference>
<feature type="non-terminal residue" evidence="2">
    <location>
        <position position="1"/>
    </location>
</feature>
<accession>A0A7J5YY14</accession>
<name>A0A7J5YY14_DISMA</name>
<keyword evidence="1" id="KW-0732">Signal</keyword>
<dbReference type="PANTHER" id="PTHR23357:SF1">
    <property type="entry name" value="RENALASE"/>
    <property type="match status" value="1"/>
</dbReference>
<protein>
    <submittedName>
        <fullName evidence="2">Uncharacterized protein</fullName>
    </submittedName>
</protein>
<evidence type="ECO:0000313" key="3">
    <source>
        <dbReference type="Proteomes" id="UP000518266"/>
    </source>
</evidence>
<reference evidence="2 3" key="1">
    <citation type="submission" date="2020-03" db="EMBL/GenBank/DDBJ databases">
        <title>Dissostichus mawsoni Genome sequencing and assembly.</title>
        <authorList>
            <person name="Park H."/>
        </authorList>
    </citation>
    <scope>NUCLEOTIDE SEQUENCE [LARGE SCALE GENOMIC DNA]</scope>
    <source>
        <strain evidence="2">DM0001</strain>
        <tissue evidence="2">Muscle</tissue>
    </source>
</reference>
<keyword evidence="3" id="KW-1185">Reference proteome</keyword>
<organism evidence="2 3">
    <name type="scientific">Dissostichus mawsoni</name>
    <name type="common">Antarctic cod</name>
    <dbReference type="NCBI Taxonomy" id="36200"/>
    <lineage>
        <taxon>Eukaryota</taxon>
        <taxon>Metazoa</taxon>
        <taxon>Chordata</taxon>
        <taxon>Craniata</taxon>
        <taxon>Vertebrata</taxon>
        <taxon>Euteleostomi</taxon>
        <taxon>Actinopterygii</taxon>
        <taxon>Neopterygii</taxon>
        <taxon>Teleostei</taxon>
        <taxon>Neoteleostei</taxon>
        <taxon>Acanthomorphata</taxon>
        <taxon>Eupercaria</taxon>
        <taxon>Perciformes</taxon>
        <taxon>Notothenioidei</taxon>
        <taxon>Nototheniidae</taxon>
        <taxon>Dissostichus</taxon>
    </lineage>
</organism>
<dbReference type="InterPro" id="IPR040174">
    <property type="entry name" value="RNLS"/>
</dbReference>
<dbReference type="SUPFAM" id="SSF51905">
    <property type="entry name" value="FAD/NAD(P)-binding domain"/>
    <property type="match status" value="1"/>
</dbReference>
<feature type="chain" id="PRO_5029833865" evidence="1">
    <location>
        <begin position="17"/>
        <end position="107"/>
    </location>
</feature>
<dbReference type="GO" id="GO:0005576">
    <property type="term" value="C:extracellular region"/>
    <property type="evidence" value="ECO:0007669"/>
    <property type="project" value="TreeGrafter"/>
</dbReference>
<dbReference type="InterPro" id="IPR036188">
    <property type="entry name" value="FAD/NAD-bd_sf"/>
</dbReference>
<sequence length="107" mass="11786">MARVLIVGAGLTGSLCASLLRRELQDKVRIEVWEKSRGSGCTLSCSPQAFCCPSTRLVFFERHVTGLFRRGASWEVQSRAGDSEMFDAVVLTIPVPQILQLEGDLTE</sequence>
<dbReference type="AlphaFoldDB" id="A0A7J5YY14"/>
<gene>
    <name evidence="2" type="ORF">F7725_013706</name>
</gene>
<dbReference type="Proteomes" id="UP000518266">
    <property type="component" value="Unassembled WGS sequence"/>
</dbReference>
<comment type="caution">
    <text evidence="2">The sequence shown here is derived from an EMBL/GenBank/DDBJ whole genome shotgun (WGS) entry which is preliminary data.</text>
</comment>
<feature type="signal peptide" evidence="1">
    <location>
        <begin position="1"/>
        <end position="16"/>
    </location>
</feature>
<dbReference type="Pfam" id="PF13450">
    <property type="entry name" value="NAD_binding_8"/>
    <property type="match status" value="1"/>
</dbReference>
<evidence type="ECO:0000313" key="2">
    <source>
        <dbReference type="EMBL" id="KAF3853018.1"/>
    </source>
</evidence>
<evidence type="ECO:0000256" key="1">
    <source>
        <dbReference type="SAM" id="SignalP"/>
    </source>
</evidence>
<dbReference type="OrthoDB" id="2161133at2759"/>
<dbReference type="GO" id="GO:0016651">
    <property type="term" value="F:oxidoreductase activity, acting on NAD(P)H"/>
    <property type="evidence" value="ECO:0007669"/>
    <property type="project" value="InterPro"/>
</dbReference>
<dbReference type="PANTHER" id="PTHR23357">
    <property type="entry name" value="RENALASE"/>
    <property type="match status" value="1"/>
</dbReference>
<dbReference type="EMBL" id="JAAKFY010000008">
    <property type="protein sequence ID" value="KAF3853018.1"/>
    <property type="molecule type" value="Genomic_DNA"/>
</dbReference>
<proteinExistence type="predicted"/>